<evidence type="ECO:0000313" key="2">
    <source>
        <dbReference type="EMBL" id="MPM65368.1"/>
    </source>
</evidence>
<dbReference type="AlphaFoldDB" id="A0A645BJU3"/>
<keyword evidence="1" id="KW-0472">Membrane</keyword>
<comment type="caution">
    <text evidence="2">The sequence shown here is derived from an EMBL/GenBank/DDBJ whole genome shotgun (WGS) entry which is preliminary data.</text>
</comment>
<feature type="transmembrane region" description="Helical" evidence="1">
    <location>
        <begin position="6"/>
        <end position="25"/>
    </location>
</feature>
<evidence type="ECO:0000256" key="1">
    <source>
        <dbReference type="SAM" id="Phobius"/>
    </source>
</evidence>
<keyword evidence="1" id="KW-0812">Transmembrane</keyword>
<sequence length="59" mass="6417">MRNDAEFWFGMGAGMAAGALVGMMMPFEKNSMKTHVGKSIQKLGVAVDHTVDNLVSNMR</sequence>
<gene>
    <name evidence="2" type="ORF">SDC9_112263</name>
</gene>
<protein>
    <submittedName>
        <fullName evidence="2">Uncharacterized protein</fullName>
    </submittedName>
</protein>
<reference evidence="2" key="1">
    <citation type="submission" date="2019-08" db="EMBL/GenBank/DDBJ databases">
        <authorList>
            <person name="Kucharzyk K."/>
            <person name="Murdoch R.W."/>
            <person name="Higgins S."/>
            <person name="Loffler F."/>
        </authorList>
    </citation>
    <scope>NUCLEOTIDE SEQUENCE</scope>
</reference>
<name>A0A645BJU3_9ZZZZ</name>
<keyword evidence="1" id="KW-1133">Transmembrane helix</keyword>
<organism evidence="2">
    <name type="scientific">bioreactor metagenome</name>
    <dbReference type="NCBI Taxonomy" id="1076179"/>
    <lineage>
        <taxon>unclassified sequences</taxon>
        <taxon>metagenomes</taxon>
        <taxon>ecological metagenomes</taxon>
    </lineage>
</organism>
<proteinExistence type="predicted"/>
<accession>A0A645BJU3</accession>
<dbReference type="EMBL" id="VSSQ01020477">
    <property type="protein sequence ID" value="MPM65368.1"/>
    <property type="molecule type" value="Genomic_DNA"/>
</dbReference>